<evidence type="ECO:0000256" key="1">
    <source>
        <dbReference type="SAM" id="Phobius"/>
    </source>
</evidence>
<gene>
    <name evidence="2" type="ORF">NDN08_003536</name>
</gene>
<evidence type="ECO:0008006" key="4">
    <source>
        <dbReference type="Google" id="ProtNLM"/>
    </source>
</evidence>
<proteinExistence type="predicted"/>
<comment type="caution">
    <text evidence="2">The sequence shown here is derived from an EMBL/GenBank/DDBJ whole genome shotgun (WGS) entry which is preliminary data.</text>
</comment>
<accession>A0AAV8UWS9</accession>
<feature type="transmembrane region" description="Helical" evidence="1">
    <location>
        <begin position="16"/>
        <end position="34"/>
    </location>
</feature>
<organism evidence="2 3">
    <name type="scientific">Rhodosorus marinus</name>
    <dbReference type="NCBI Taxonomy" id="101924"/>
    <lineage>
        <taxon>Eukaryota</taxon>
        <taxon>Rhodophyta</taxon>
        <taxon>Stylonematophyceae</taxon>
        <taxon>Stylonematales</taxon>
        <taxon>Stylonemataceae</taxon>
        <taxon>Rhodosorus</taxon>
    </lineage>
</organism>
<reference evidence="2 3" key="1">
    <citation type="journal article" date="2023" name="Nat. Commun.">
        <title>Origin of minicircular mitochondrial genomes in red algae.</title>
        <authorList>
            <person name="Lee Y."/>
            <person name="Cho C.H."/>
            <person name="Lee Y.M."/>
            <person name="Park S.I."/>
            <person name="Yang J.H."/>
            <person name="West J.A."/>
            <person name="Bhattacharya D."/>
            <person name="Yoon H.S."/>
        </authorList>
    </citation>
    <scope>NUCLEOTIDE SEQUENCE [LARGE SCALE GENOMIC DNA]</scope>
    <source>
        <strain evidence="2 3">CCMP1338</strain>
        <tissue evidence="2">Whole cell</tissue>
    </source>
</reference>
<dbReference type="EMBL" id="JAMWBK010000003">
    <property type="protein sequence ID" value="KAJ8907053.1"/>
    <property type="molecule type" value="Genomic_DNA"/>
</dbReference>
<dbReference type="AlphaFoldDB" id="A0AAV8UWS9"/>
<sequence length="106" mass="12050">MVSPTFYQRWAKVDPIPLIGMVSAVLGIAGYSLGHKAWYDPAWQFNRSRRTGGIDAQYAKPEDYEDQIGAMQMYRYKSTSIFDHSDLANPMTRYKDVDLAHGVGAW</sequence>
<evidence type="ECO:0000313" key="3">
    <source>
        <dbReference type="Proteomes" id="UP001157974"/>
    </source>
</evidence>
<keyword evidence="1" id="KW-1133">Transmembrane helix</keyword>
<keyword evidence="3" id="KW-1185">Reference proteome</keyword>
<keyword evidence="1" id="KW-0812">Transmembrane</keyword>
<protein>
    <recommendedName>
        <fullName evidence="4">NADH dehydrogenase [ubiquinone] 1 alpha subcomplex subunit 1</fullName>
    </recommendedName>
</protein>
<evidence type="ECO:0000313" key="2">
    <source>
        <dbReference type="EMBL" id="KAJ8907053.1"/>
    </source>
</evidence>
<dbReference type="Proteomes" id="UP001157974">
    <property type="component" value="Unassembled WGS sequence"/>
</dbReference>
<keyword evidence="1" id="KW-0472">Membrane</keyword>
<name>A0AAV8UWS9_9RHOD</name>